<dbReference type="InterPro" id="IPR050357">
    <property type="entry name" value="Arrestin_domain-protein"/>
</dbReference>
<evidence type="ECO:0000313" key="5">
    <source>
        <dbReference type="Proteomes" id="UP000801492"/>
    </source>
</evidence>
<dbReference type="InterPro" id="IPR011021">
    <property type="entry name" value="Arrestin-like_N"/>
</dbReference>
<dbReference type="InterPro" id="IPR014756">
    <property type="entry name" value="Ig_E-set"/>
</dbReference>
<accession>A0A8K0GH51</accession>
<comment type="similarity">
    <text evidence="1">Belongs to the arrestin family.</text>
</comment>
<evidence type="ECO:0000259" key="3">
    <source>
        <dbReference type="SMART" id="SM01017"/>
    </source>
</evidence>
<sequence>LQVIFEGQAHVQVGKKGPIVKDEKYCCMSINVMKDNRDIIHCQPGKHKYHFSLNMPHKIPGSIVVEYGYIAYWITAVVDFVGDDILIRNRKTITVGSYVDLNAYSVCKKSIHRYAEKNIMCGICTIVFEVKLLQGGYVPSQTIKFICKVENMSSINVKKVKFKIVQIFKMYTQDYQQQHVKVLGKEEDVEDSFVPSDSEKTWTVPLSIPSDAVAPDLTGCTIIKMQCEIIGTLVLPFPYRNLKLRVPFYLGTVPITSTAI</sequence>
<dbReference type="AlphaFoldDB" id="A0A8K0GH51"/>
<name>A0A8K0GH51_IGNLU</name>
<dbReference type="Pfam" id="PF00339">
    <property type="entry name" value="Arrestin_N"/>
    <property type="match status" value="1"/>
</dbReference>
<comment type="caution">
    <text evidence="4">The sequence shown here is derived from an EMBL/GenBank/DDBJ whole genome shotgun (WGS) entry which is preliminary data.</text>
</comment>
<dbReference type="Pfam" id="PF02752">
    <property type="entry name" value="Arrestin_C"/>
    <property type="match status" value="1"/>
</dbReference>
<dbReference type="Gene3D" id="2.60.40.640">
    <property type="match status" value="2"/>
</dbReference>
<gene>
    <name evidence="4" type="ORF">ILUMI_07133</name>
</gene>
<dbReference type="Proteomes" id="UP000801492">
    <property type="component" value="Unassembled WGS sequence"/>
</dbReference>
<proteinExistence type="inferred from homology"/>
<reference evidence="4" key="1">
    <citation type="submission" date="2019-08" db="EMBL/GenBank/DDBJ databases">
        <title>The genome of the North American firefly Photinus pyralis.</title>
        <authorList>
            <consortium name="Photinus pyralis genome working group"/>
            <person name="Fallon T.R."/>
            <person name="Sander Lower S.E."/>
            <person name="Weng J.-K."/>
        </authorList>
    </citation>
    <scope>NUCLEOTIDE SEQUENCE</scope>
    <source>
        <strain evidence="4">TRF0915ILg1</strain>
        <tissue evidence="4">Whole body</tissue>
    </source>
</reference>
<feature type="domain" description="Arrestin C-terminal-like" evidence="3">
    <location>
        <begin position="125"/>
        <end position="255"/>
    </location>
</feature>
<dbReference type="EMBL" id="VTPC01003083">
    <property type="protein sequence ID" value="KAF2899041.1"/>
    <property type="molecule type" value="Genomic_DNA"/>
</dbReference>
<protein>
    <recommendedName>
        <fullName evidence="3">Arrestin C-terminal-like domain-containing protein</fullName>
    </recommendedName>
</protein>
<dbReference type="PANTHER" id="PTHR11188">
    <property type="entry name" value="ARRESTIN DOMAIN CONTAINING PROTEIN"/>
    <property type="match status" value="1"/>
</dbReference>
<dbReference type="GO" id="GO:0015031">
    <property type="term" value="P:protein transport"/>
    <property type="evidence" value="ECO:0007669"/>
    <property type="project" value="TreeGrafter"/>
</dbReference>
<dbReference type="InterPro" id="IPR014752">
    <property type="entry name" value="Arrestin-like_C"/>
</dbReference>
<dbReference type="SMART" id="SM01017">
    <property type="entry name" value="Arrestin_C"/>
    <property type="match status" value="1"/>
</dbReference>
<evidence type="ECO:0000256" key="2">
    <source>
        <dbReference type="ARBA" id="ARBA00022606"/>
    </source>
</evidence>
<dbReference type="SUPFAM" id="SSF81296">
    <property type="entry name" value="E set domains"/>
    <property type="match status" value="2"/>
</dbReference>
<feature type="non-terminal residue" evidence="4">
    <location>
        <position position="1"/>
    </location>
</feature>
<dbReference type="OrthoDB" id="7785529at2759"/>
<dbReference type="GO" id="GO:0005737">
    <property type="term" value="C:cytoplasm"/>
    <property type="evidence" value="ECO:0007669"/>
    <property type="project" value="TreeGrafter"/>
</dbReference>
<organism evidence="4 5">
    <name type="scientific">Ignelater luminosus</name>
    <name type="common">Cucubano</name>
    <name type="synonym">Pyrophorus luminosus</name>
    <dbReference type="NCBI Taxonomy" id="2038154"/>
    <lineage>
        <taxon>Eukaryota</taxon>
        <taxon>Metazoa</taxon>
        <taxon>Ecdysozoa</taxon>
        <taxon>Arthropoda</taxon>
        <taxon>Hexapoda</taxon>
        <taxon>Insecta</taxon>
        <taxon>Pterygota</taxon>
        <taxon>Neoptera</taxon>
        <taxon>Endopterygota</taxon>
        <taxon>Coleoptera</taxon>
        <taxon>Polyphaga</taxon>
        <taxon>Elateriformia</taxon>
        <taxon>Elateroidea</taxon>
        <taxon>Elateridae</taxon>
        <taxon>Agrypninae</taxon>
        <taxon>Pyrophorini</taxon>
        <taxon>Ignelater</taxon>
    </lineage>
</organism>
<dbReference type="InterPro" id="IPR011022">
    <property type="entry name" value="Arrestin_C-like"/>
</dbReference>
<evidence type="ECO:0000313" key="4">
    <source>
        <dbReference type="EMBL" id="KAF2899041.1"/>
    </source>
</evidence>
<keyword evidence="5" id="KW-1185">Reference proteome</keyword>
<keyword evidence="2" id="KW-0716">Sensory transduction</keyword>
<dbReference type="PANTHER" id="PTHR11188:SF176">
    <property type="entry name" value="ARRESTIN DOMAIN-CONTAINING PROTEIN 1"/>
    <property type="match status" value="1"/>
</dbReference>
<evidence type="ECO:0000256" key="1">
    <source>
        <dbReference type="ARBA" id="ARBA00005298"/>
    </source>
</evidence>